<dbReference type="AlphaFoldDB" id="X1VN67"/>
<protein>
    <submittedName>
        <fullName evidence="2">Uncharacterized protein</fullName>
    </submittedName>
</protein>
<evidence type="ECO:0000313" key="2">
    <source>
        <dbReference type="EMBL" id="GAJ10145.1"/>
    </source>
</evidence>
<dbReference type="EMBL" id="BARW01028183">
    <property type="protein sequence ID" value="GAJ10145.1"/>
    <property type="molecule type" value="Genomic_DNA"/>
</dbReference>
<feature type="transmembrane region" description="Helical" evidence="1">
    <location>
        <begin position="43"/>
        <end position="64"/>
    </location>
</feature>
<feature type="transmembrane region" description="Helical" evidence="1">
    <location>
        <begin position="12"/>
        <end position="31"/>
    </location>
</feature>
<gene>
    <name evidence="2" type="ORF">S12H4_45561</name>
</gene>
<organism evidence="2">
    <name type="scientific">marine sediment metagenome</name>
    <dbReference type="NCBI Taxonomy" id="412755"/>
    <lineage>
        <taxon>unclassified sequences</taxon>
        <taxon>metagenomes</taxon>
        <taxon>ecological metagenomes</taxon>
    </lineage>
</organism>
<keyword evidence="1" id="KW-0472">Membrane</keyword>
<accession>X1VN67</accession>
<comment type="caution">
    <text evidence="2">The sequence shown here is derived from an EMBL/GenBank/DDBJ whole genome shotgun (WGS) entry which is preliminary data.</text>
</comment>
<feature type="non-terminal residue" evidence="2">
    <location>
        <position position="72"/>
    </location>
</feature>
<proteinExistence type="predicted"/>
<reference evidence="2" key="1">
    <citation type="journal article" date="2014" name="Front. Microbiol.">
        <title>High frequency of phylogenetically diverse reductive dehalogenase-homologous genes in deep subseafloor sedimentary metagenomes.</title>
        <authorList>
            <person name="Kawai M."/>
            <person name="Futagami T."/>
            <person name="Toyoda A."/>
            <person name="Takaki Y."/>
            <person name="Nishi S."/>
            <person name="Hori S."/>
            <person name="Arai W."/>
            <person name="Tsubouchi T."/>
            <person name="Morono Y."/>
            <person name="Uchiyama I."/>
            <person name="Ito T."/>
            <person name="Fujiyama A."/>
            <person name="Inagaki F."/>
            <person name="Takami H."/>
        </authorList>
    </citation>
    <scope>NUCLEOTIDE SEQUENCE</scope>
    <source>
        <strain evidence="2">Expedition CK06-06</strain>
    </source>
</reference>
<sequence>MPKKLKKDVLDFTTAGITLGVGSVIGAGIQSKAPAGTPSVTGGFAAMGSMMPIAGTAIMGKNLIRLTKKIKR</sequence>
<name>X1VN67_9ZZZZ</name>
<evidence type="ECO:0000256" key="1">
    <source>
        <dbReference type="SAM" id="Phobius"/>
    </source>
</evidence>
<keyword evidence="1" id="KW-1133">Transmembrane helix</keyword>
<keyword evidence="1" id="KW-0812">Transmembrane</keyword>